<dbReference type="Proteomes" id="UP000426027">
    <property type="component" value="Chromosome"/>
</dbReference>
<dbReference type="Pfam" id="PF07944">
    <property type="entry name" value="Beta-AFase-like_GH127_cat"/>
    <property type="match status" value="1"/>
</dbReference>
<dbReference type="EMBL" id="CP046566">
    <property type="protein sequence ID" value="QGW27238.1"/>
    <property type="molecule type" value="Genomic_DNA"/>
</dbReference>
<keyword evidence="4" id="KW-0378">Hydrolase</keyword>
<dbReference type="InterPro" id="IPR049049">
    <property type="entry name" value="Beta-AFase-like_GH127_C"/>
</dbReference>
<name>A0A6I6GHR3_9BACT</name>
<dbReference type="PANTHER" id="PTHR43465">
    <property type="entry name" value="DUF1680 DOMAIN PROTEIN (AFU_ORTHOLOGUE AFUA_1G08910)"/>
    <property type="match status" value="1"/>
</dbReference>
<feature type="domain" description="Non-reducing end beta-L-arabinofuranosidase-like GH127 C-terminal" evidence="3">
    <location>
        <begin position="575"/>
        <end position="681"/>
    </location>
</feature>
<gene>
    <name evidence="4" type="ORF">GLV81_03170</name>
</gene>
<dbReference type="GO" id="GO:0005975">
    <property type="term" value="P:carbohydrate metabolic process"/>
    <property type="evidence" value="ECO:0007669"/>
    <property type="project" value="InterPro"/>
</dbReference>
<dbReference type="InterPro" id="IPR008928">
    <property type="entry name" value="6-hairpin_glycosidase_sf"/>
</dbReference>
<keyword evidence="5" id="KW-1185">Reference proteome</keyword>
<dbReference type="PANTHER" id="PTHR43465:SF2">
    <property type="entry name" value="DUF1680 DOMAIN PROTEIN (AFU_ORTHOLOGUE AFUA_1G08910)"/>
    <property type="match status" value="1"/>
</dbReference>
<evidence type="ECO:0000259" key="1">
    <source>
        <dbReference type="Pfam" id="PF07944"/>
    </source>
</evidence>
<evidence type="ECO:0000259" key="3">
    <source>
        <dbReference type="Pfam" id="PF20737"/>
    </source>
</evidence>
<dbReference type="GO" id="GO:0016787">
    <property type="term" value="F:hydrolase activity"/>
    <property type="evidence" value="ECO:0007669"/>
    <property type="project" value="UniProtKB-KW"/>
</dbReference>
<evidence type="ECO:0000313" key="5">
    <source>
        <dbReference type="Proteomes" id="UP000426027"/>
    </source>
</evidence>
<organism evidence="4 5">
    <name type="scientific">Phnomibacter ginsenosidimutans</name>
    <dbReference type="NCBI Taxonomy" id="2676868"/>
    <lineage>
        <taxon>Bacteria</taxon>
        <taxon>Pseudomonadati</taxon>
        <taxon>Bacteroidota</taxon>
        <taxon>Chitinophagia</taxon>
        <taxon>Chitinophagales</taxon>
        <taxon>Chitinophagaceae</taxon>
        <taxon>Phnomibacter</taxon>
    </lineage>
</organism>
<dbReference type="Pfam" id="PF20736">
    <property type="entry name" value="Glyco_hydro127M"/>
    <property type="match status" value="1"/>
</dbReference>
<dbReference type="InterPro" id="IPR012878">
    <property type="entry name" value="Beta-AFase-like_GH127_cat"/>
</dbReference>
<dbReference type="Gene3D" id="1.50.10.20">
    <property type="match status" value="1"/>
</dbReference>
<evidence type="ECO:0000259" key="2">
    <source>
        <dbReference type="Pfam" id="PF20736"/>
    </source>
</evidence>
<feature type="domain" description="Non-reducing end beta-L-arabinofuranosidase-like GH127 middle" evidence="2">
    <location>
        <begin position="463"/>
        <end position="573"/>
    </location>
</feature>
<dbReference type="KEGG" id="fls:GLV81_03170"/>
<dbReference type="Pfam" id="PF20737">
    <property type="entry name" value="Glyco_hydro127C"/>
    <property type="match status" value="1"/>
</dbReference>
<evidence type="ECO:0000313" key="4">
    <source>
        <dbReference type="EMBL" id="QGW27238.1"/>
    </source>
</evidence>
<dbReference type="SUPFAM" id="SSF48208">
    <property type="entry name" value="Six-hairpin glycosidases"/>
    <property type="match status" value="1"/>
</dbReference>
<dbReference type="InterPro" id="IPR049174">
    <property type="entry name" value="Beta-AFase-like"/>
</dbReference>
<reference evidence="4 5" key="1">
    <citation type="submission" date="2019-11" db="EMBL/GenBank/DDBJ databases">
        <authorList>
            <person name="Im W.T."/>
        </authorList>
    </citation>
    <scope>NUCLEOTIDE SEQUENCE [LARGE SCALE GENOMIC DNA]</scope>
    <source>
        <strain evidence="4 5">SB-02</strain>
    </source>
</reference>
<feature type="domain" description="Non-reducing end beta-L-arabinofuranosidase-like GH127 catalytic" evidence="1">
    <location>
        <begin position="73"/>
        <end position="452"/>
    </location>
</feature>
<dbReference type="AlphaFoldDB" id="A0A6I6GHR3"/>
<dbReference type="InterPro" id="IPR049046">
    <property type="entry name" value="Beta-AFase-like_GH127_middle"/>
</dbReference>
<protein>
    <submittedName>
        <fullName evidence="4">Glycoside hydrolase family 127 protein</fullName>
    </submittedName>
</protein>
<accession>A0A6I6GHR3</accession>
<proteinExistence type="predicted"/>
<sequence length="691" mass="77486">MHLLYSTAHPNKVSFFLCPFRRKLVKSLPFSHEKNAFLLAVQTGLLLAAVSCSSLSLAQQANTVLQPVNFDQVIINDDFWKPKMDNVATKTLAACIYQTEEKTPRIRNFERVANGKGEPHEGIFYDDSDVFKALEAMAYALKVKPDAAMEAKADEWIDKVAAAQLPDGYLNTWYTLKGLDQRWTDMSMHEDYNGGHMIEAGVAYYQATGKRKLLDVCIKWADHFDSLFGPGKRHWVTGHQELELALVKLYTVTNNKKYLQLADWLLSERGHGYAKGYTWTDWKDTAYAQDVLPVKQQTEITGHAVRAMYMYTGAADVAAHTGDTAYMRAMRRVWEDVVYRNMYITGGIGSSGGNEGFSVDYDLPNEQAYCETCASVGMVFWNQRMNAMTGSSEYMDVLERVLYNGALDGLSLSGDRFFYGNPLASDGRHYRREWFGTACCPANIARLVASLGNYVYAHTASDLYVNLFVGSSTKVRLNNIAVDIAQTTGYPWNGLIQLTINPEKAGNFGLRIRIPGWVSQQAVPGNLYSMKPTVTNYVLKLNGQPVSYTLQDGYAVIQRKWQKGDQLTLELPMEVQLLTSRSEVKQNEGRVAIQRGPLVYCVEGADNNGKAWDFVVPANTSFSTMPHQVLQEKVTAISMQVPALQIAGNGLQVQTGSKQVLAIPYYVWANRGKNEMQVWLPTSFQNIKINR</sequence>